<dbReference type="InterPro" id="IPR036010">
    <property type="entry name" value="2Fe-2S_ferredoxin-like_sf"/>
</dbReference>
<sequence length="99" mass="11625">VELFRFDPEVDTKPRYSEFKMPYKGYTVMNVLSYIYENLDSTFAFRWACSKGFCRCCVVSVNEKPVLACMEPASKHMKIDPHPKFKVIKDLIVDFDKLK</sequence>
<dbReference type="PANTHER" id="PTHR11921">
    <property type="entry name" value="SUCCINATE DEHYDROGENASE IRON-SULFUR PROTEIN"/>
    <property type="match status" value="1"/>
</dbReference>
<dbReference type="SUPFAM" id="SSF54292">
    <property type="entry name" value="2Fe-2S ferredoxin-like"/>
    <property type="match status" value="1"/>
</dbReference>
<reference evidence="2" key="1">
    <citation type="journal article" date="2014" name="Front. Microbiol.">
        <title>High frequency of phylogenetically diverse reductive dehalogenase-homologous genes in deep subseafloor sedimentary metagenomes.</title>
        <authorList>
            <person name="Kawai M."/>
            <person name="Futagami T."/>
            <person name="Toyoda A."/>
            <person name="Takaki Y."/>
            <person name="Nishi S."/>
            <person name="Hori S."/>
            <person name="Arai W."/>
            <person name="Tsubouchi T."/>
            <person name="Morono Y."/>
            <person name="Uchiyama I."/>
            <person name="Ito T."/>
            <person name="Fujiyama A."/>
            <person name="Inagaki F."/>
            <person name="Takami H."/>
        </authorList>
    </citation>
    <scope>NUCLEOTIDE SEQUENCE</scope>
    <source>
        <strain evidence="2">Expedition CK06-06</strain>
    </source>
</reference>
<gene>
    <name evidence="2" type="ORF">S12H4_31178</name>
</gene>
<dbReference type="EMBL" id="BARW01018177">
    <property type="protein sequence ID" value="GAI95877.1"/>
    <property type="molecule type" value="Genomic_DNA"/>
</dbReference>
<evidence type="ECO:0000313" key="2">
    <source>
        <dbReference type="EMBL" id="GAI95877.1"/>
    </source>
</evidence>
<dbReference type="InterPro" id="IPR025192">
    <property type="entry name" value="Succ_DH/fum_Rdtase_N"/>
</dbReference>
<feature type="domain" description="Succinate dehydogenase/fumarate reductase N-terminal" evidence="1">
    <location>
        <begin position="2"/>
        <end position="98"/>
    </location>
</feature>
<dbReference type="GO" id="GO:0022904">
    <property type="term" value="P:respiratory electron transport chain"/>
    <property type="evidence" value="ECO:0007669"/>
    <property type="project" value="TreeGrafter"/>
</dbReference>
<dbReference type="GO" id="GO:0009055">
    <property type="term" value="F:electron transfer activity"/>
    <property type="evidence" value="ECO:0007669"/>
    <property type="project" value="InterPro"/>
</dbReference>
<organism evidence="2">
    <name type="scientific">marine sediment metagenome</name>
    <dbReference type="NCBI Taxonomy" id="412755"/>
    <lineage>
        <taxon>unclassified sequences</taxon>
        <taxon>metagenomes</taxon>
        <taxon>ecological metagenomes</taxon>
    </lineage>
</organism>
<accession>X1SS31</accession>
<dbReference type="AlphaFoldDB" id="X1SS31"/>
<protein>
    <recommendedName>
        <fullName evidence="1">Succinate dehydogenase/fumarate reductase N-terminal domain-containing protein</fullName>
    </recommendedName>
</protein>
<dbReference type="Gene3D" id="3.10.20.30">
    <property type="match status" value="1"/>
</dbReference>
<feature type="non-terminal residue" evidence="2">
    <location>
        <position position="1"/>
    </location>
</feature>
<dbReference type="PANTHER" id="PTHR11921:SF29">
    <property type="entry name" value="SUCCINATE DEHYDROGENASE [UBIQUINONE] IRON-SULFUR SUBUNIT, MITOCHONDRIAL"/>
    <property type="match status" value="1"/>
</dbReference>
<proteinExistence type="predicted"/>
<evidence type="ECO:0000259" key="1">
    <source>
        <dbReference type="Pfam" id="PF13085"/>
    </source>
</evidence>
<dbReference type="GO" id="GO:0009060">
    <property type="term" value="P:aerobic respiration"/>
    <property type="evidence" value="ECO:0007669"/>
    <property type="project" value="TreeGrafter"/>
</dbReference>
<dbReference type="InterPro" id="IPR050573">
    <property type="entry name" value="SDH/FRD_Iron-Sulfur"/>
</dbReference>
<name>X1SS31_9ZZZZ</name>
<dbReference type="Pfam" id="PF13085">
    <property type="entry name" value="Fer2_3"/>
    <property type="match status" value="1"/>
</dbReference>
<dbReference type="GO" id="GO:0051536">
    <property type="term" value="F:iron-sulfur cluster binding"/>
    <property type="evidence" value="ECO:0007669"/>
    <property type="project" value="InterPro"/>
</dbReference>
<comment type="caution">
    <text evidence="2">The sequence shown here is derived from an EMBL/GenBank/DDBJ whole genome shotgun (WGS) entry which is preliminary data.</text>
</comment>
<dbReference type="InterPro" id="IPR012675">
    <property type="entry name" value="Beta-grasp_dom_sf"/>
</dbReference>